<dbReference type="CDD" id="cd04494">
    <property type="entry name" value="BRCA2DBD_OB2"/>
    <property type="match status" value="1"/>
</dbReference>
<feature type="region of interest" description="Disordered" evidence="6">
    <location>
        <begin position="1681"/>
        <end position="1705"/>
    </location>
</feature>
<dbReference type="EMBL" id="CM015719">
    <property type="protein sequence ID" value="KAF3693199.1"/>
    <property type="molecule type" value="Genomic_DNA"/>
</dbReference>
<feature type="compositionally biased region" description="Basic and acidic residues" evidence="6">
    <location>
        <begin position="405"/>
        <end position="415"/>
    </location>
</feature>
<dbReference type="PANTHER" id="PTHR11289">
    <property type="entry name" value="BREAST CANCER TYPE 2 SUSCEPTIBILITY PROTEIN BRCA2"/>
    <property type="match status" value="1"/>
</dbReference>
<dbReference type="InterPro" id="IPR015205">
    <property type="entry name" value="Tower_dom"/>
</dbReference>
<dbReference type="SUPFAM" id="SSF81872">
    <property type="entry name" value="BRCA2 helical domain"/>
    <property type="match status" value="1"/>
</dbReference>
<dbReference type="InterPro" id="IPR012340">
    <property type="entry name" value="NA-bd_OB-fold"/>
</dbReference>
<evidence type="ECO:0000256" key="1">
    <source>
        <dbReference type="ARBA" id="ARBA00022737"/>
    </source>
</evidence>
<dbReference type="InterPro" id="IPR015252">
    <property type="entry name" value="BRCA2_hlx"/>
</dbReference>
<dbReference type="CDD" id="cd04493">
    <property type="entry name" value="BRCA2DBD_OB1"/>
    <property type="match status" value="1"/>
</dbReference>
<dbReference type="PIRSF" id="PIRSF002397">
    <property type="entry name" value="BRCA2"/>
    <property type="match status" value="1"/>
</dbReference>
<keyword evidence="3" id="KW-0238">DNA-binding</keyword>
<feature type="compositionally biased region" description="Low complexity" evidence="6">
    <location>
        <begin position="825"/>
        <end position="845"/>
    </location>
</feature>
<dbReference type="PROSITE" id="PS50138">
    <property type="entry name" value="BRCA2_REPEAT"/>
    <property type="match status" value="7"/>
</dbReference>
<dbReference type="SMART" id="SM01341">
    <property type="entry name" value="Tower"/>
    <property type="match status" value="1"/>
</dbReference>
<dbReference type="InterPro" id="IPR002093">
    <property type="entry name" value="BRCA2_repeat"/>
</dbReference>
<keyword evidence="2" id="KW-0227">DNA damage</keyword>
<dbReference type="Gene3D" id="6.10.70.10">
    <property type="match status" value="1"/>
</dbReference>
<protein>
    <submittedName>
        <fullName evidence="8">Breast cancer type 2 susceptibility protein Fanconi anemia group D1 protein</fullName>
    </submittedName>
</protein>
<dbReference type="Pfam" id="PF21318">
    <property type="entry name" value="BRCA2DBD_OB2"/>
    <property type="match status" value="1"/>
</dbReference>
<dbReference type="InterPro" id="IPR027417">
    <property type="entry name" value="P-loop_NTPase"/>
</dbReference>
<dbReference type="Pfam" id="PF09104">
    <property type="entry name" value="BRCA-2_OB3"/>
    <property type="match status" value="1"/>
</dbReference>
<feature type="region of interest" description="Disordered" evidence="6">
    <location>
        <begin position="2539"/>
        <end position="2715"/>
    </location>
</feature>
<dbReference type="InterPro" id="IPR036315">
    <property type="entry name" value="BRCA2_hlx_sf"/>
</dbReference>
<reference evidence="8 9" key="1">
    <citation type="submission" date="2019-02" db="EMBL/GenBank/DDBJ databases">
        <title>Opniocepnalus argus genome.</title>
        <authorList>
            <person name="Zhou C."/>
            <person name="Xiao S."/>
        </authorList>
    </citation>
    <scope>NUCLEOTIDE SEQUENCE [LARGE SCALE GENOMIC DNA]</scope>
    <source>
        <strain evidence="8">OARG1902GOOAL</strain>
        <tissue evidence="8">Muscle</tissue>
    </source>
</reference>
<feature type="region of interest" description="Disordered" evidence="6">
    <location>
        <begin position="2472"/>
        <end position="2493"/>
    </location>
</feature>
<feature type="region of interest" description="Disordered" evidence="6">
    <location>
        <begin position="194"/>
        <end position="233"/>
    </location>
</feature>
<dbReference type="InterPro" id="IPR048262">
    <property type="entry name" value="BRCA2_OB_2_dom"/>
</dbReference>
<dbReference type="InterPro" id="IPR015525">
    <property type="entry name" value="BRCA2"/>
</dbReference>
<gene>
    <name evidence="8" type="ORF">EXN66_Car008875</name>
</gene>
<dbReference type="SUPFAM" id="SSF50249">
    <property type="entry name" value="Nucleic acid-binding proteins"/>
    <property type="match status" value="3"/>
</dbReference>
<dbReference type="GO" id="GO:0006355">
    <property type="term" value="P:regulation of DNA-templated transcription"/>
    <property type="evidence" value="ECO:0007669"/>
    <property type="project" value="TreeGrafter"/>
</dbReference>
<feature type="region of interest" description="Disordered" evidence="6">
    <location>
        <begin position="814"/>
        <end position="853"/>
    </location>
</feature>
<dbReference type="InterPro" id="IPR015188">
    <property type="entry name" value="BRCA2_OB_3"/>
</dbReference>
<name>A0A6G1PSJ7_CHAAH</name>
<feature type="compositionally biased region" description="Polar residues" evidence="6">
    <location>
        <begin position="218"/>
        <end position="233"/>
    </location>
</feature>
<feature type="compositionally biased region" description="Polar residues" evidence="6">
    <location>
        <begin position="2567"/>
        <end position="2580"/>
    </location>
</feature>
<feature type="compositionally biased region" description="Polar residues" evidence="6">
    <location>
        <begin position="2688"/>
        <end position="2706"/>
    </location>
</feature>
<evidence type="ECO:0000256" key="6">
    <source>
        <dbReference type="SAM" id="MobiDB-lite"/>
    </source>
</evidence>
<reference evidence="9" key="2">
    <citation type="submission" date="2019-02" db="EMBL/GenBank/DDBJ databases">
        <title>Opniocepnalus argus Var Kimnra genome.</title>
        <authorList>
            <person name="Zhou C."/>
            <person name="Xiao S."/>
        </authorList>
    </citation>
    <scope>NUCLEOTIDE SEQUENCE [LARGE SCALE GENOMIC DNA]</scope>
</reference>
<dbReference type="Pfam" id="PF09169">
    <property type="entry name" value="BRCA-2_helical"/>
    <property type="match status" value="1"/>
</dbReference>
<accession>A0A6G1PSJ7</accession>
<feature type="region of interest" description="Disordered" evidence="6">
    <location>
        <begin position="394"/>
        <end position="421"/>
    </location>
</feature>
<dbReference type="PANTHER" id="PTHR11289:SF0">
    <property type="entry name" value="BREAST CANCER TYPE 2 SUSCEPTIBILITY PROTEIN"/>
    <property type="match status" value="1"/>
</dbReference>
<dbReference type="Gene3D" id="3.40.50.300">
    <property type="entry name" value="P-loop containing nucleotide triphosphate hydrolases"/>
    <property type="match status" value="1"/>
</dbReference>
<evidence type="ECO:0000259" key="7">
    <source>
        <dbReference type="SMART" id="SM01341"/>
    </source>
</evidence>
<dbReference type="SUPFAM" id="SSF81878">
    <property type="entry name" value="BRCA2 tower domain"/>
    <property type="match status" value="1"/>
</dbReference>
<dbReference type="CDD" id="cd04495">
    <property type="entry name" value="BRCA2DBD_OB3"/>
    <property type="match status" value="1"/>
</dbReference>
<evidence type="ECO:0000256" key="5">
    <source>
        <dbReference type="ARBA" id="ARBA00023204"/>
    </source>
</evidence>
<keyword evidence="9" id="KW-1185">Reference proteome</keyword>
<feature type="domain" description="Tower" evidence="7">
    <location>
        <begin position="2102"/>
        <end position="2143"/>
    </location>
</feature>
<feature type="compositionally biased region" description="Polar residues" evidence="6">
    <location>
        <begin position="301"/>
        <end position="316"/>
    </location>
</feature>
<dbReference type="Pfam" id="PF09103">
    <property type="entry name" value="BRCA-2_OB1"/>
    <property type="match status" value="1"/>
</dbReference>
<sequence length="2931" mass="325505">MKVNARTRCHELGPLDPDWFDVLTARTLTNEGNVSDQDDLCANQEGNFKPPFDKTEVDSQLFSTPRVFRHRCVVSPGFEDDQWLPKEQEKETLPWTATQSPYLFQTPKVGVPCAKHGGTEPQSQNSFDLLHTPQKSPVSYAKHISESLGAQIHPDISWTSSLNTPPAVPSTLILSKTDESPCPFVRKLFPSLSNASSDGAVSPKNTDITAPYKDAFSPETSQKPHNSPESSLNQCEGIWRQKLPDAIEDGEIRSTVASVLDGAENVLSIFFTNTGSALRKVKTNSNKRKLINPTKEHDYSSTDISTTNNATSSQQRTNDHEPEPLKSDTESAQLVKTPLSITDSGFTKKRRKFIYTVDTSKMQVQEKAKQSQKRDTSQRLLDFGHKVNVKKLEEAQDEASCCSKGESETKQENVSEKNLPSSVQANVQDLDISQLCRDFAEDFSQTSDHGKLSKVVEDTPLNGFSPSACLSAMKRAKQKAWQANSHQDHDGISNRRHVSANNLKFSVNEGTINDSGFQSAVSNSTDVTSFVLLNTEKNTQSDSGFKTDTHRTAYFLSTDTGSQITTSVDILQKNDTRAIQEGQTLDPVKELHKESTLIRSPRSEKGTVYNNHYVLLCGQVTDNLPEKTTFSLPSNCASGFKTASNKGIEISSANLKRAKRLFEESEINFTDQLNKSAHDSKEEIGVSHGTMNNTVSNSKQSRKTLVDATCQLTASEKADVTELCTLLEEADTQFEFTQFKAAKVKQHCEDSATPLQKVDKELDPDFLMGIDFDDSFTSDADKQPEITEKISSVSDGKTNYDTSKVTGKSLGTSFSSALRKESSSPKDVSSSLKHLSEGSSSISSSEPQNLYPAGYNEINKQENDNHLMPCAEFRTAGGNVLRVSEKHLSKARALFEDLEENVAYEKLASKQSSEHAEETEQAQIASISDVTKSFKNEKMDTTTCPSGFQLASGKGISVTANHMKAADLFFKDCSVMENNTGMAGEHKGIEPITGSVSHKKNLLYLENMQGIKDGFTEEPVKKFENCKVGPATHVSNVVLHTVETCSLGFKNTSAFTNAVSFHVNPSVTVMAIPSTSYTTSKNIGSTAINELGNNDGFCTANGKKVSVSADGLKKAESLLHAIHSFDDTNNPIQQTGEALRTGHLNKQIHAAPLKNCGFQTASGKGVVISSAALKKAKSLLSECEAFEENLSVKPTHFQAPVTSPPHRNSGFLAASGKPVALSAEALQKAKALFSDINCSADFPVVSYTGNCDKKQDNADNKTNKIHYGLMTGGGATVHVSQKNLLKAKILTKEFDNDSVSAKTTEDTDFFKGCDFIDGNDGMSVKYNTSVKLVCESGIGNKKHLKFKPDKKVEMNSSVNPGSGCAELENVNLGLAVNQENGLLLDDVKINNGVFKKAPCSTNAASIHRHPSLMAKPPSSPPSTTLKNICSSAFNELHSDGGFCTVSSKNVSVSDDAVTKPKSFFNDRAAMEDTCKQLKHNEGALPLPSGGFQTASGKGVIISAAALENAKTLLSECEGVHDKTSVKLTHSKKPVPDSGFHATSDKPVTFSSEAQWAEALCSGINFSAEMPAAYEEGKTDRPEGVMNDRKVFKYNNSLHPNVTRPHRNEFVENRLQEIPTKPLPPGENRLAHSKISSFVPPFNKKAGTVACKDTVRKDNMRAPAFIPPFKKQRTIVQESSFEARQDQHHHRSATTSNSNTYVPPTKKTQITTDVTDNKSKVDTQTMALADTKDDNLNIDQNRPVDCGSEDFSAEAPCVEDTSTNTFPNLENLELARDMQDMRIRKKKRQTIRPLPGSLFLTKTSGLYGLGVQQHVTEVTSETAENFRFSLLQFLKQEAFIDNGGVQLGDGGWLITSKDGTAGKEEFYRALCDTPGVDPKLISQAWVYNHYRWIVWKQASMERSFPEIMGSLCLTPEQVLLQLKYRYDIEVDNSRRPALRKIMERDDTAAKTLVLCVCGVVSRGDSLNKQGRNDTKTPQSSEIKIEKPSAVVWLTDGWYGIKAQLDEPLTAMLHNGRVAVGSKLIIHGAQLVGSQDACSPLEAPESLMLKVCANSTRPARWDTKLGFYKDPRPFLLPVACLYGNGGPVGCVDIIVLRSYPIQWMERKPDGGVVFRSDRAEEKEMRRYNSQKQKAMEILFAKIQAEFEQEKCTKPQHRRRTLSRQDIASLHDGEELYEVVGDDPTYFEAYLSGQQLETLHTYRCSLMEKKQAELQDRYRHALEAEDSEGSCPKRDVAPVWRLCIADSMDLCGRVYQLNLWRPSSDLQSVLKEGFRYKVFNLTTSDGKKRSGYETIQLTGTKKTQFQDLEASQEWLFARFQHRVSASFVDLQNPEFQPLCGEVDLTGYVVSVIDEQGSSPAFYLADGKMNFVKVRCFSSFSHSGLEDVVKPHMLLALSNLQLRGQSTSPTPVVYAGDLTIFSTNPKEVHLQESLSQLRNLVQDYCLVINHTKLSLLPIVCLDTTKKMSYSESTICPDIENSGVTQSTEHNGDDKNSKCVRERVLKEVGLTSTTFIGPALPPQSGTRKSHIDDTLSEFYKELEEIDIPDGATGNPGKEPPTSRKTSDRRNTQDVSQEMTFNINYSEETDRYQKSNGQKMPSWPHWHQNEPYYNRRTKPGLEQRSDRAAASQNQWHYPQSLNSPSNPRFHRPPFHLPPPQLVFPNPNNPPPHMNPNWRDSGISNQYRGEPHFSTFPSFPPQNVSSHPSQGNYGDSKHPLDRDERGYVQTENVNVGRHRDREDEWSQFGKDYDWRQRFGTENKQWEQQQTRLPPDSTRSSASLVLILMRGLPGSGKSTLARELLSTGPSGLILSADDYFSNKDGYRYEPGFLGAAHEWTQNRARDAMHHGRSPIIIDNTNIQAWEMKPYVKMALERGYKVEFFEPDTSWKFDPYELEKRNKHGVPHEKIAQMLDRFSFPISIDIVMRSLEPRHVNQRH</sequence>
<dbReference type="Proteomes" id="UP000503349">
    <property type="component" value="Chromosome 8"/>
</dbReference>
<feature type="compositionally biased region" description="Polar residues" evidence="6">
    <location>
        <begin position="789"/>
        <end position="802"/>
    </location>
</feature>
<dbReference type="Pfam" id="PF00634">
    <property type="entry name" value="BRCA2"/>
    <property type="match status" value="4"/>
</dbReference>
<dbReference type="Pfam" id="PF13671">
    <property type="entry name" value="AAA_33"/>
    <property type="match status" value="1"/>
</dbReference>
<dbReference type="GO" id="GO:0000724">
    <property type="term" value="P:double-strand break repair via homologous recombination"/>
    <property type="evidence" value="ECO:0007669"/>
    <property type="project" value="InterPro"/>
</dbReference>
<evidence type="ECO:0000256" key="2">
    <source>
        <dbReference type="ARBA" id="ARBA00022763"/>
    </source>
</evidence>
<dbReference type="FunFam" id="2.40.50.140:FF:000205">
    <property type="entry name" value="Breast cancer susceptibility protein 2"/>
    <property type="match status" value="1"/>
</dbReference>
<feature type="region of interest" description="Disordered" evidence="6">
    <location>
        <begin position="288"/>
        <end position="334"/>
    </location>
</feature>
<dbReference type="Gene3D" id="2.40.50.140">
    <property type="entry name" value="Nucleic acid-binding proteins"/>
    <property type="match status" value="3"/>
</dbReference>
<dbReference type="InterPro" id="IPR015187">
    <property type="entry name" value="BRCA2_OB_1"/>
</dbReference>
<dbReference type="Pfam" id="PF09121">
    <property type="entry name" value="Tower"/>
    <property type="match status" value="1"/>
</dbReference>
<organism evidence="8 9">
    <name type="scientific">Channa argus</name>
    <name type="common">Northern snakehead</name>
    <name type="synonym">Ophicephalus argus</name>
    <dbReference type="NCBI Taxonomy" id="215402"/>
    <lineage>
        <taxon>Eukaryota</taxon>
        <taxon>Metazoa</taxon>
        <taxon>Chordata</taxon>
        <taxon>Craniata</taxon>
        <taxon>Vertebrata</taxon>
        <taxon>Euteleostomi</taxon>
        <taxon>Actinopterygii</taxon>
        <taxon>Neopterygii</taxon>
        <taxon>Teleostei</taxon>
        <taxon>Neoteleostei</taxon>
        <taxon>Acanthomorphata</taxon>
        <taxon>Anabantaria</taxon>
        <taxon>Anabantiformes</taxon>
        <taxon>Channoidei</taxon>
        <taxon>Channidae</taxon>
        <taxon>Channa</taxon>
    </lineage>
</organism>
<feature type="compositionally biased region" description="Pro residues" evidence="6">
    <location>
        <begin position="2648"/>
        <end position="2667"/>
    </location>
</feature>
<evidence type="ECO:0000313" key="9">
    <source>
        <dbReference type="Proteomes" id="UP000503349"/>
    </source>
</evidence>
<feature type="compositionally biased region" description="Basic and acidic residues" evidence="6">
    <location>
        <begin position="317"/>
        <end position="329"/>
    </location>
</feature>
<feature type="region of interest" description="Disordered" evidence="6">
    <location>
        <begin position="777"/>
        <end position="802"/>
    </location>
</feature>
<proteinExistence type="predicted"/>
<feature type="compositionally biased region" description="Polar residues" evidence="6">
    <location>
        <begin position="2624"/>
        <end position="2640"/>
    </location>
</feature>
<keyword evidence="4" id="KW-0233">DNA recombination</keyword>
<feature type="compositionally biased region" description="Polar residues" evidence="6">
    <location>
        <begin position="1692"/>
        <end position="1705"/>
    </location>
</feature>
<feature type="compositionally biased region" description="Basic and acidic residues" evidence="6">
    <location>
        <begin position="2555"/>
        <end position="2566"/>
    </location>
</feature>
<feature type="compositionally biased region" description="Polar residues" evidence="6">
    <location>
        <begin position="194"/>
        <end position="208"/>
    </location>
</feature>
<feature type="compositionally biased region" description="Basic and acidic residues" evidence="6">
    <location>
        <begin position="779"/>
        <end position="788"/>
    </location>
</feature>
<evidence type="ECO:0000256" key="3">
    <source>
        <dbReference type="ARBA" id="ARBA00023125"/>
    </source>
</evidence>
<evidence type="ECO:0000313" key="8">
    <source>
        <dbReference type="EMBL" id="KAF3693199.1"/>
    </source>
</evidence>
<dbReference type="GO" id="GO:0005634">
    <property type="term" value="C:nucleus"/>
    <property type="evidence" value="ECO:0007669"/>
    <property type="project" value="TreeGrafter"/>
</dbReference>
<keyword evidence="1" id="KW-0677">Repeat</keyword>
<dbReference type="SUPFAM" id="SSF52540">
    <property type="entry name" value="P-loop containing nucleoside triphosphate hydrolases"/>
    <property type="match status" value="1"/>
</dbReference>
<dbReference type="GO" id="GO:0003677">
    <property type="term" value="F:DNA binding"/>
    <property type="evidence" value="ECO:0007669"/>
    <property type="project" value="UniProtKB-KW"/>
</dbReference>
<keyword evidence="5" id="KW-0234">DNA repair</keyword>
<evidence type="ECO:0000256" key="4">
    <source>
        <dbReference type="ARBA" id="ARBA00023172"/>
    </source>
</evidence>